<feature type="transmembrane region" description="Helical" evidence="8">
    <location>
        <begin position="216"/>
        <end position="233"/>
    </location>
</feature>
<name>A0A117M6P6_UNCT6</name>
<evidence type="ECO:0000256" key="3">
    <source>
        <dbReference type="ARBA" id="ARBA00022475"/>
    </source>
</evidence>
<evidence type="ECO:0000256" key="1">
    <source>
        <dbReference type="ARBA" id="ARBA00004651"/>
    </source>
</evidence>
<evidence type="ECO:0000256" key="6">
    <source>
        <dbReference type="ARBA" id="ARBA00022989"/>
    </source>
</evidence>
<keyword evidence="7 8" id="KW-0472">Membrane</keyword>
<sequence>MKNLIIEIFDPTFFALLGGIFTLSLTILGSSFVFIFKKITPKISDFILGFSGGIMLAASIFSLLLPSIEISKNSKTLFFIPPILGFILGTIFLKLLDRMIPHLHINSSIAEGFKSGFEKHILLILAITLHNIPEGLAIGVSFGSINSHEFELFIPSLVLTLGIGLQNIPEGASVSFPLRGIGFSRSKSFMLGSLSAVVEPLFSLLGALTVTFFSQILPYALSFAAGAMIYVVIEEVIPESQSNGNIDLATLSTMAGFATMMLLDILFTG</sequence>
<evidence type="ECO:0000256" key="7">
    <source>
        <dbReference type="ARBA" id="ARBA00023136"/>
    </source>
</evidence>
<feature type="transmembrane region" description="Helical" evidence="8">
    <location>
        <begin position="245"/>
        <end position="267"/>
    </location>
</feature>
<dbReference type="PANTHER" id="PTHR11040">
    <property type="entry name" value="ZINC/IRON TRANSPORTER"/>
    <property type="match status" value="1"/>
</dbReference>
<dbReference type="GO" id="GO:0005886">
    <property type="term" value="C:plasma membrane"/>
    <property type="evidence" value="ECO:0007669"/>
    <property type="project" value="UniProtKB-SubCell"/>
</dbReference>
<comment type="caution">
    <text evidence="9">The sequence shown here is derived from an EMBL/GenBank/DDBJ whole genome shotgun (WGS) entry which is preliminary data.</text>
</comment>
<feature type="transmembrane region" description="Helical" evidence="8">
    <location>
        <begin position="189"/>
        <end position="210"/>
    </location>
</feature>
<gene>
    <name evidence="9" type="ORF">XE03_0735</name>
</gene>
<protein>
    <submittedName>
        <fullName evidence="9">ZIP zinc transporter family protein</fullName>
    </submittedName>
</protein>
<keyword evidence="3" id="KW-1003">Cell membrane</keyword>
<dbReference type="GO" id="GO:0005385">
    <property type="term" value="F:zinc ion transmembrane transporter activity"/>
    <property type="evidence" value="ECO:0007669"/>
    <property type="project" value="TreeGrafter"/>
</dbReference>
<proteinExistence type="inferred from homology"/>
<dbReference type="AlphaFoldDB" id="A0A117M6P6"/>
<keyword evidence="4 8" id="KW-0812">Transmembrane</keyword>
<reference evidence="10" key="1">
    <citation type="journal article" date="2015" name="MBio">
        <title>Genome-Resolved Metagenomic Analysis Reveals Roles for Candidate Phyla and Other Microbial Community Members in Biogeochemical Transformations in Oil Reservoirs.</title>
        <authorList>
            <person name="Hu P."/>
            <person name="Tom L."/>
            <person name="Singh A."/>
            <person name="Thomas B.C."/>
            <person name="Baker B.J."/>
            <person name="Piceno Y.M."/>
            <person name="Andersen G.L."/>
            <person name="Banfield J.F."/>
        </authorList>
    </citation>
    <scope>NUCLEOTIDE SEQUENCE [LARGE SCALE GENOMIC DNA]</scope>
</reference>
<comment type="similarity">
    <text evidence="2">Belongs to the ZIP transporter (TC 2.A.5) family.</text>
</comment>
<organism evidence="9 10">
    <name type="scientific">candidate division TA06 bacterium 34_109</name>
    <dbReference type="NCBI Taxonomy" id="1635277"/>
    <lineage>
        <taxon>Bacteria</taxon>
        <taxon>Bacteria division TA06</taxon>
    </lineage>
</organism>
<keyword evidence="5" id="KW-0862">Zinc</keyword>
<comment type="subcellular location">
    <subcellularLocation>
        <location evidence="1">Cell membrane</location>
        <topology evidence="1">Multi-pass membrane protein</topology>
    </subcellularLocation>
</comment>
<dbReference type="Proteomes" id="UP000053467">
    <property type="component" value="Unassembled WGS sequence"/>
</dbReference>
<accession>A0A117M6P6</accession>
<feature type="transmembrane region" description="Helical" evidence="8">
    <location>
        <begin position="46"/>
        <end position="65"/>
    </location>
</feature>
<dbReference type="PATRIC" id="fig|1635277.3.peg.1826"/>
<feature type="transmembrane region" description="Helical" evidence="8">
    <location>
        <begin position="77"/>
        <end position="96"/>
    </location>
</feature>
<feature type="transmembrane region" description="Helical" evidence="8">
    <location>
        <begin position="12"/>
        <end position="34"/>
    </location>
</feature>
<evidence type="ECO:0000256" key="8">
    <source>
        <dbReference type="SAM" id="Phobius"/>
    </source>
</evidence>
<dbReference type="EMBL" id="LGGX01000005">
    <property type="protein sequence ID" value="KUK87337.1"/>
    <property type="molecule type" value="Genomic_DNA"/>
</dbReference>
<dbReference type="InterPro" id="IPR003689">
    <property type="entry name" value="ZIP"/>
</dbReference>
<evidence type="ECO:0000313" key="9">
    <source>
        <dbReference type="EMBL" id="KUK87337.1"/>
    </source>
</evidence>
<evidence type="ECO:0000256" key="2">
    <source>
        <dbReference type="ARBA" id="ARBA00006939"/>
    </source>
</evidence>
<evidence type="ECO:0000256" key="4">
    <source>
        <dbReference type="ARBA" id="ARBA00022692"/>
    </source>
</evidence>
<keyword evidence="6 8" id="KW-1133">Transmembrane helix</keyword>
<dbReference type="Pfam" id="PF02535">
    <property type="entry name" value="Zip"/>
    <property type="match status" value="1"/>
</dbReference>
<evidence type="ECO:0000313" key="10">
    <source>
        <dbReference type="Proteomes" id="UP000053467"/>
    </source>
</evidence>
<evidence type="ECO:0000256" key="5">
    <source>
        <dbReference type="ARBA" id="ARBA00022833"/>
    </source>
</evidence>
<dbReference type="PANTHER" id="PTHR11040:SF211">
    <property type="entry name" value="ZINC TRANSPORTER ZIP11"/>
    <property type="match status" value="1"/>
</dbReference>